<evidence type="ECO:0000313" key="2">
    <source>
        <dbReference type="Proteomes" id="UP000551353"/>
    </source>
</evidence>
<keyword evidence="2" id="KW-1185">Reference proteome</keyword>
<protein>
    <submittedName>
        <fullName evidence="1">Uncharacterized protein</fullName>
    </submittedName>
</protein>
<gene>
    <name evidence="1" type="ORF">GGD56_006453</name>
</gene>
<dbReference type="EMBL" id="JACIFX010000014">
    <property type="protein sequence ID" value="MBB4232556.1"/>
    <property type="molecule type" value="Genomic_DNA"/>
</dbReference>
<sequence>MSLCGRATGRALLPDGDIEIYNDDRASDDKRLLATWRRAERPGKDKDDAVPARIHLADKTYDNAPGTLTIIRRAKSMPSTGITNVCCFAQLFHTISRYIS</sequence>
<proteinExistence type="predicted"/>
<dbReference type="Proteomes" id="UP000551353">
    <property type="component" value="Unassembled WGS sequence"/>
</dbReference>
<evidence type="ECO:0000313" key="1">
    <source>
        <dbReference type="EMBL" id="MBB4232556.1"/>
    </source>
</evidence>
<name>A0ABR6IXA4_9HYPH</name>
<accession>A0ABR6IXA4</accession>
<comment type="caution">
    <text evidence="1">The sequence shown here is derived from an EMBL/GenBank/DDBJ whole genome shotgun (WGS) entry which is preliminary data.</text>
</comment>
<reference evidence="1 2" key="1">
    <citation type="submission" date="2020-08" db="EMBL/GenBank/DDBJ databases">
        <title>Genomic Encyclopedia of Type Strains, Phase IV (KMG-V): Genome sequencing to study the core and pangenomes of soil and plant-associated prokaryotes.</title>
        <authorList>
            <person name="Whitman W."/>
        </authorList>
    </citation>
    <scope>NUCLEOTIDE SEQUENCE [LARGE SCALE GENOMIC DNA]</scope>
    <source>
        <strain evidence="1 2">SEMIA 4087</strain>
    </source>
</reference>
<organism evidence="1 2">
    <name type="scientific">Rhizobium mongolense</name>
    <dbReference type="NCBI Taxonomy" id="57676"/>
    <lineage>
        <taxon>Bacteria</taxon>
        <taxon>Pseudomonadati</taxon>
        <taxon>Pseudomonadota</taxon>
        <taxon>Alphaproteobacteria</taxon>
        <taxon>Hyphomicrobiales</taxon>
        <taxon>Rhizobiaceae</taxon>
        <taxon>Rhizobium/Agrobacterium group</taxon>
        <taxon>Rhizobium</taxon>
    </lineage>
</organism>